<evidence type="ECO:0000256" key="3">
    <source>
        <dbReference type="ARBA" id="ARBA00022801"/>
    </source>
</evidence>
<dbReference type="PROSITE" id="PS00136">
    <property type="entry name" value="SUBTILASE_ASP"/>
    <property type="match status" value="1"/>
</dbReference>
<keyword evidence="3" id="KW-0378">Hydrolase</keyword>
<evidence type="ECO:0000313" key="8">
    <source>
        <dbReference type="Proteomes" id="UP000245956"/>
    </source>
</evidence>
<dbReference type="Gene3D" id="3.40.50.200">
    <property type="entry name" value="Peptidase S8/S53 domain"/>
    <property type="match status" value="1"/>
</dbReference>
<evidence type="ECO:0000256" key="5">
    <source>
        <dbReference type="SAM" id="MobiDB-lite"/>
    </source>
</evidence>
<protein>
    <recommendedName>
        <fullName evidence="6">Peptidase S8/S53 domain-containing protein</fullName>
    </recommendedName>
</protein>
<reference evidence="7 8" key="1">
    <citation type="journal article" date="2016" name="Front. Microbiol.">
        <title>Genome and transcriptome sequences reveal the specific parasitism of the nematophagous Purpureocillium lilacinum 36-1.</title>
        <authorList>
            <person name="Xie J."/>
            <person name="Li S."/>
            <person name="Mo C."/>
            <person name="Xiao X."/>
            <person name="Peng D."/>
            <person name="Wang G."/>
            <person name="Xiao Y."/>
        </authorList>
    </citation>
    <scope>NUCLEOTIDE SEQUENCE [LARGE SCALE GENOMIC DNA]</scope>
    <source>
        <strain evidence="7 8">36-1</strain>
    </source>
</reference>
<feature type="region of interest" description="Disordered" evidence="5">
    <location>
        <begin position="199"/>
        <end position="224"/>
    </location>
</feature>
<dbReference type="SUPFAM" id="SSF52743">
    <property type="entry name" value="Subtilisin-like"/>
    <property type="match status" value="1"/>
</dbReference>
<dbReference type="PRINTS" id="PR00723">
    <property type="entry name" value="SUBTILISIN"/>
</dbReference>
<organism evidence="7 8">
    <name type="scientific">Purpureocillium lilacinum</name>
    <name type="common">Paecilomyces lilacinus</name>
    <dbReference type="NCBI Taxonomy" id="33203"/>
    <lineage>
        <taxon>Eukaryota</taxon>
        <taxon>Fungi</taxon>
        <taxon>Dikarya</taxon>
        <taxon>Ascomycota</taxon>
        <taxon>Pezizomycotina</taxon>
        <taxon>Sordariomycetes</taxon>
        <taxon>Hypocreomycetidae</taxon>
        <taxon>Hypocreales</taxon>
        <taxon>Ophiocordycipitaceae</taxon>
        <taxon>Purpureocillium</taxon>
    </lineage>
</organism>
<comment type="caution">
    <text evidence="7">The sequence shown here is derived from an EMBL/GenBank/DDBJ whole genome shotgun (WGS) entry which is preliminary data.</text>
</comment>
<keyword evidence="2" id="KW-0645">Protease</keyword>
<dbReference type="Proteomes" id="UP000245956">
    <property type="component" value="Unassembled WGS sequence"/>
</dbReference>
<feature type="domain" description="Peptidase S8/S53" evidence="6">
    <location>
        <begin position="182"/>
        <end position="345"/>
    </location>
</feature>
<feature type="region of interest" description="Disordered" evidence="5">
    <location>
        <begin position="272"/>
        <end position="293"/>
    </location>
</feature>
<dbReference type="Pfam" id="PF00082">
    <property type="entry name" value="Peptidase_S8"/>
    <property type="match status" value="1"/>
</dbReference>
<evidence type="ECO:0000256" key="4">
    <source>
        <dbReference type="ARBA" id="ARBA00022825"/>
    </source>
</evidence>
<sequence>MKLLNVTAAGLWGNPIVLFCGDFYQFQPVQERSILLPSAAISWDVDNSFEVEQRHQHDEAHALWSRFTTVVMLNEQMRAAGDPELQRLLTRIRRGEQDHTDLDFLNARVRNERAAERQQLNVRKSLYALTDGISEEASASGPDSSRSLESFFESLELTWYNHVQWNPDDDRDNSGRPWSGPVKIAVLDTGIDLEHEDFDRPARRRTEKGRRAVSMLPEKKQRDRIKACRSFVGDPGEDGDVTDSTGHGTHIAGLILRIAPRAELYIAKTSTGQEHQLVERNGLSSKRERRERRRPVEQAINWAIDQGVNIINLSLGFPEQSSHGLRRNGEERLEAVLLASSAGEQPNWGLGQRGSRHALSPGTHTSSERRYELDPRAAHSPQLMPGHYQSTTTEWICPLFTCGVLHALAGNESSIRETLEQEMPSVWAADSEPTMQDVESWRITLLFLLAGLQKQYRLPFAWFLIKPGPKGHCGQRFLPVWRIFNSRAFASFYRTESLRQSAKKDVVRADGRHTLMCSPELEQLYEDYFGTNKADVSVLDGVSSLAGDQVVVWSILMALYTVGVLGFAAESTVVGQRVQKTVDALWPCVKRVALGHSPFV</sequence>
<dbReference type="InterPro" id="IPR000209">
    <property type="entry name" value="Peptidase_S8/S53_dom"/>
</dbReference>
<dbReference type="AlphaFoldDB" id="A0A2U3DRZ5"/>
<dbReference type="GO" id="GO:0004252">
    <property type="term" value="F:serine-type endopeptidase activity"/>
    <property type="evidence" value="ECO:0007669"/>
    <property type="project" value="InterPro"/>
</dbReference>
<evidence type="ECO:0000259" key="6">
    <source>
        <dbReference type="Pfam" id="PF00082"/>
    </source>
</evidence>
<evidence type="ECO:0000313" key="7">
    <source>
        <dbReference type="EMBL" id="PWI65027.1"/>
    </source>
</evidence>
<evidence type="ECO:0000256" key="2">
    <source>
        <dbReference type="ARBA" id="ARBA00022670"/>
    </source>
</evidence>
<keyword evidence="4" id="KW-0720">Serine protease</keyword>
<dbReference type="InterPro" id="IPR036852">
    <property type="entry name" value="Peptidase_S8/S53_dom_sf"/>
</dbReference>
<dbReference type="InterPro" id="IPR023827">
    <property type="entry name" value="Peptidase_S8_Asp-AS"/>
</dbReference>
<accession>A0A2U3DRZ5</accession>
<dbReference type="InterPro" id="IPR015500">
    <property type="entry name" value="Peptidase_S8_subtilisin-rel"/>
</dbReference>
<name>A0A2U3DRZ5_PURLI</name>
<gene>
    <name evidence="7" type="ORF">PCL_07439</name>
</gene>
<dbReference type="PANTHER" id="PTHR43806:SF58">
    <property type="entry name" value="ALKALINE PROTEASE 1-RELATED"/>
    <property type="match status" value="1"/>
</dbReference>
<dbReference type="GO" id="GO:0006508">
    <property type="term" value="P:proteolysis"/>
    <property type="evidence" value="ECO:0007669"/>
    <property type="project" value="UniProtKB-KW"/>
</dbReference>
<comment type="similarity">
    <text evidence="1">Belongs to the peptidase S8 family.</text>
</comment>
<dbReference type="EMBL" id="LCWV01000039">
    <property type="protein sequence ID" value="PWI65027.1"/>
    <property type="molecule type" value="Genomic_DNA"/>
</dbReference>
<dbReference type="PANTHER" id="PTHR43806">
    <property type="entry name" value="PEPTIDASE S8"/>
    <property type="match status" value="1"/>
</dbReference>
<dbReference type="InterPro" id="IPR050131">
    <property type="entry name" value="Peptidase_S8_subtilisin-like"/>
</dbReference>
<evidence type="ECO:0000256" key="1">
    <source>
        <dbReference type="ARBA" id="ARBA00011073"/>
    </source>
</evidence>
<proteinExistence type="inferred from homology"/>
<feature type="region of interest" description="Disordered" evidence="5">
    <location>
        <begin position="346"/>
        <end position="369"/>
    </location>
</feature>